<organism evidence="1 2">
    <name type="scientific">Plasmodium inui San Antonio 1</name>
    <dbReference type="NCBI Taxonomy" id="1237626"/>
    <lineage>
        <taxon>Eukaryota</taxon>
        <taxon>Sar</taxon>
        <taxon>Alveolata</taxon>
        <taxon>Apicomplexa</taxon>
        <taxon>Aconoidasida</taxon>
        <taxon>Haemosporida</taxon>
        <taxon>Plasmodiidae</taxon>
        <taxon>Plasmodium</taxon>
        <taxon>Plasmodium (Plasmodium)</taxon>
    </lineage>
</organism>
<gene>
    <name evidence="1" type="ORF">C922_02254</name>
</gene>
<reference evidence="1 2" key="1">
    <citation type="submission" date="2013-02" db="EMBL/GenBank/DDBJ databases">
        <title>The Genome Sequence of Plasmodium inui San Antonio 1.</title>
        <authorList>
            <consortium name="The Broad Institute Genome Sequencing Platform"/>
            <consortium name="The Broad Institute Genome Sequencing Center for Infectious Disease"/>
            <person name="Neafsey D."/>
            <person name="Cheeseman I."/>
            <person name="Volkman S."/>
            <person name="Adams J."/>
            <person name="Walker B."/>
            <person name="Young S.K."/>
            <person name="Zeng Q."/>
            <person name="Gargeya S."/>
            <person name="Fitzgerald M."/>
            <person name="Haas B."/>
            <person name="Abouelleil A."/>
            <person name="Alvarado L."/>
            <person name="Arachchi H.M."/>
            <person name="Berlin A.M."/>
            <person name="Chapman S.B."/>
            <person name="Dewar J."/>
            <person name="Goldberg J."/>
            <person name="Griggs A."/>
            <person name="Gujja S."/>
            <person name="Hansen M."/>
            <person name="Howarth C."/>
            <person name="Imamovic A."/>
            <person name="Larimer J."/>
            <person name="McCowan C."/>
            <person name="Murphy C."/>
            <person name="Neiman D."/>
            <person name="Pearson M."/>
            <person name="Priest M."/>
            <person name="Roberts A."/>
            <person name="Saif S."/>
            <person name="Shea T."/>
            <person name="Sisk P."/>
            <person name="Sykes S."/>
            <person name="Wortman J."/>
            <person name="Nusbaum C."/>
            <person name="Birren B."/>
        </authorList>
    </citation>
    <scope>NUCLEOTIDE SEQUENCE [LARGE SCALE GENOMIC DNA]</scope>
    <source>
        <strain evidence="1 2">San Antonio 1</strain>
    </source>
</reference>
<evidence type="ECO:0000313" key="2">
    <source>
        <dbReference type="Proteomes" id="UP000030640"/>
    </source>
</evidence>
<dbReference type="VEuPathDB" id="PlasmoDB:C922_02254"/>
<proteinExistence type="predicted"/>
<dbReference type="RefSeq" id="XP_008816075.1">
    <property type="nucleotide sequence ID" value="XM_008817853.1"/>
</dbReference>
<name>W7A8F5_9APIC</name>
<sequence>MVHLELSLNSEKAPKIGMTYNLVLNYVHIFLIVHFGKSRENSSQQTKYHPANESDTRNRIRSIGLMPKFKAFRVLSNMLLLGTALYMAAHRFLGPCLKTGGLRKFTKVVRIIIKGKKKKTKDLIFYYLNGSSVNRIYNFPGGKIK</sequence>
<dbReference type="Proteomes" id="UP000030640">
    <property type="component" value="Unassembled WGS sequence"/>
</dbReference>
<protein>
    <submittedName>
        <fullName evidence="1">Uncharacterized protein</fullName>
    </submittedName>
</protein>
<keyword evidence="2" id="KW-1185">Reference proteome</keyword>
<dbReference type="EMBL" id="KI965466">
    <property type="protein sequence ID" value="EUD67548.1"/>
    <property type="molecule type" value="Genomic_DNA"/>
</dbReference>
<dbReference type="AlphaFoldDB" id="W7A8F5"/>
<dbReference type="GeneID" id="20037528"/>
<accession>W7A8F5</accession>
<evidence type="ECO:0000313" key="1">
    <source>
        <dbReference type="EMBL" id="EUD67548.1"/>
    </source>
</evidence>